<dbReference type="GeneID" id="35381741"/>
<dbReference type="Pfam" id="PF00069">
    <property type="entry name" value="Pkinase"/>
    <property type="match status" value="1"/>
</dbReference>
<dbReference type="Proteomes" id="UP000236316">
    <property type="component" value="Segment"/>
</dbReference>
<name>A0A2I2L622_9VIRU</name>
<dbReference type="InterPro" id="IPR000719">
    <property type="entry name" value="Prot_kinase_dom"/>
</dbReference>
<keyword evidence="2" id="KW-0418">Kinase</keyword>
<dbReference type="GO" id="GO:0004674">
    <property type="term" value="F:protein serine/threonine kinase activity"/>
    <property type="evidence" value="ECO:0007669"/>
    <property type="project" value="UniProtKB-KW"/>
</dbReference>
<dbReference type="EMBL" id="LT906555">
    <property type="protein sequence ID" value="SNW62984.1"/>
    <property type="molecule type" value="Genomic_DNA"/>
</dbReference>
<keyword evidence="3" id="KW-1185">Reference proteome</keyword>
<dbReference type="InterPro" id="IPR011009">
    <property type="entry name" value="Kinase-like_dom_sf"/>
</dbReference>
<keyword evidence="2" id="KW-0808">Transferase</keyword>
<dbReference type="GO" id="GO:0005524">
    <property type="term" value="F:ATP binding"/>
    <property type="evidence" value="ECO:0007669"/>
    <property type="project" value="InterPro"/>
</dbReference>
<dbReference type="RefSeq" id="YP_009449286.1">
    <property type="nucleotide sequence ID" value="NC_036594.1"/>
</dbReference>
<evidence type="ECO:0000313" key="2">
    <source>
        <dbReference type="EMBL" id="SNW62984.1"/>
    </source>
</evidence>
<dbReference type="PANTHER" id="PTHR44167:SF24">
    <property type="entry name" value="SERINE_THREONINE-PROTEIN KINASE CHK2"/>
    <property type="match status" value="1"/>
</dbReference>
<dbReference type="PANTHER" id="PTHR44167">
    <property type="entry name" value="OVARIAN-SPECIFIC SERINE/THREONINE-PROTEIN KINASE LOK-RELATED"/>
    <property type="match status" value="1"/>
</dbReference>
<dbReference type="SUPFAM" id="SSF56112">
    <property type="entry name" value="Protein kinase-like (PK-like)"/>
    <property type="match status" value="1"/>
</dbReference>
<feature type="domain" description="Protein kinase" evidence="1">
    <location>
        <begin position="13"/>
        <end position="258"/>
    </location>
</feature>
<evidence type="ECO:0000259" key="1">
    <source>
        <dbReference type="PROSITE" id="PS50011"/>
    </source>
</evidence>
<sequence>MEYNSEEYKKDNYKLEKILGRGAEGTTYRAIDLINNREVAIKIVNINSIPEMIGWKSIYEGEVYALSILSGDNICSKYAPCLYDYFITEEGFWIVMQLIQGEILDDIIIRFEDDLDNGISNIELRWIMIGKLLEAYSYINSKGIQHRDITQNNIIWNAENIVFIDFGFACNSLTDDCQKRKFGKYPDLKYLILVIDIIANDNIKSAYDWKELNFDKKYQRYVEFWDEDRATRLASITSDRSESSLDVIIQKYTGLIDN</sequence>
<protein>
    <submittedName>
        <fullName evidence="2">Serine/Threonine protein kinase</fullName>
    </submittedName>
</protein>
<dbReference type="Gene3D" id="1.10.510.10">
    <property type="entry name" value="Transferase(Phosphotransferase) domain 1"/>
    <property type="match status" value="1"/>
</dbReference>
<keyword evidence="2" id="KW-0723">Serine/threonine-protein kinase</keyword>
<proteinExistence type="predicted"/>
<reference evidence="2" key="1">
    <citation type="submission" date="2017-08" db="EMBL/GenBank/DDBJ databases">
        <authorList>
            <consortium name="Urmite Genomes"/>
        </authorList>
    </citation>
    <scope>NUCLEOTIDE SEQUENCE [LARGE SCALE GENOMIC DNA]</scope>
    <source>
        <strain evidence="2">IHUMI-LCC2</strain>
    </source>
</reference>
<dbReference type="KEGG" id="vg:35381741"/>
<evidence type="ECO:0000313" key="3">
    <source>
        <dbReference type="Proteomes" id="UP000236316"/>
    </source>
</evidence>
<gene>
    <name evidence="2" type="ORF">ORPV_1080</name>
</gene>
<organism evidence="2">
    <name type="scientific">Orpheovirus IHUMI-LCC2</name>
    <dbReference type="NCBI Taxonomy" id="2023057"/>
    <lineage>
        <taxon>Viruses</taxon>
        <taxon>Varidnaviria</taxon>
        <taxon>Bamfordvirae</taxon>
        <taxon>Nucleocytoviricota</taxon>
        <taxon>Megaviricetes</taxon>
        <taxon>Pimascovirales</taxon>
        <taxon>Ocovirineae</taxon>
        <taxon>Orpheoviridae</taxon>
        <taxon>Alphaorpheovirus</taxon>
        <taxon>Alphaorpheovirus massiliense</taxon>
    </lineage>
</organism>
<accession>A0A2I2L622</accession>
<dbReference type="PROSITE" id="PS50011">
    <property type="entry name" value="PROTEIN_KINASE_DOM"/>
    <property type="match status" value="1"/>
</dbReference>